<keyword evidence="3" id="KW-0378">Hydrolase</keyword>
<gene>
    <name evidence="3" type="ORF">ABID16_003151</name>
</gene>
<evidence type="ECO:0000259" key="2">
    <source>
        <dbReference type="Pfam" id="PF04909"/>
    </source>
</evidence>
<dbReference type="PANTHER" id="PTHR43569">
    <property type="entry name" value="AMIDOHYDROLASE"/>
    <property type="match status" value="1"/>
</dbReference>
<dbReference type="InterPro" id="IPR052350">
    <property type="entry name" value="Metallo-dep_Lactonases"/>
</dbReference>
<evidence type="ECO:0000313" key="4">
    <source>
        <dbReference type="Proteomes" id="UP001549047"/>
    </source>
</evidence>
<name>A0ABV2J2G1_9HYPH</name>
<evidence type="ECO:0000313" key="3">
    <source>
        <dbReference type="EMBL" id="MET3614808.1"/>
    </source>
</evidence>
<dbReference type="PANTHER" id="PTHR43569:SF2">
    <property type="entry name" value="AMIDOHYDROLASE-RELATED DOMAIN-CONTAINING PROTEIN"/>
    <property type="match status" value="1"/>
</dbReference>
<dbReference type="Pfam" id="PF04909">
    <property type="entry name" value="Amidohydro_2"/>
    <property type="match status" value="1"/>
</dbReference>
<accession>A0ABV2J2G1</accession>
<dbReference type="SUPFAM" id="SSF51556">
    <property type="entry name" value="Metallo-dependent hydrolases"/>
    <property type="match status" value="1"/>
</dbReference>
<comment type="similarity">
    <text evidence="1">Belongs to the metallo-dependent hydrolases superfamily.</text>
</comment>
<dbReference type="EMBL" id="JBEPMB010000005">
    <property type="protein sequence ID" value="MET3614808.1"/>
    <property type="molecule type" value="Genomic_DNA"/>
</dbReference>
<feature type="domain" description="Amidohydrolase-related" evidence="2">
    <location>
        <begin position="3"/>
        <end position="270"/>
    </location>
</feature>
<dbReference type="EC" id="3.1.1.-" evidence="3"/>
<evidence type="ECO:0000256" key="1">
    <source>
        <dbReference type="ARBA" id="ARBA00038310"/>
    </source>
</evidence>
<dbReference type="Gene3D" id="3.20.20.140">
    <property type="entry name" value="Metal-dependent hydrolases"/>
    <property type="match status" value="1"/>
</dbReference>
<protein>
    <submittedName>
        <fullName evidence="3">L-fuconolactonase</fullName>
        <ecNumber evidence="3">3.1.1.-</ecNumber>
    </submittedName>
</protein>
<reference evidence="3 4" key="1">
    <citation type="submission" date="2024-06" db="EMBL/GenBank/DDBJ databases">
        <title>Genomic Encyclopedia of Type Strains, Phase IV (KMG-IV): sequencing the most valuable type-strain genomes for metagenomic binning, comparative biology and taxonomic classification.</title>
        <authorList>
            <person name="Goeker M."/>
        </authorList>
    </citation>
    <scope>NUCLEOTIDE SEQUENCE [LARGE SCALE GENOMIC DNA]</scope>
    <source>
        <strain evidence="3 4">DSM 29780</strain>
    </source>
</reference>
<sequence length="274" mass="30682">MRVDSHQHFWLMERREGQWPPPELAAIRHDFLPGDIKAHLSRAGIAGTVVVQSLPELDDTMFLLDLAGRNDFILGVVGWVDMKAANAPDRIATLAAHPKLKGIRPMLQGIEDVDWIDDPVLAPAVAAMIERDLAFDGLILPRHMAPLTRFAERYPDLRVVVDHGAKPLIAEGKFVEWRQRLAALAALPNVSCKLSGLLVEAGNQRPEAVRPYAETILELFGERRVMWGSDWPVVKLVSDYQSWLDQCLDIVPAEHHDAVFGGNAIDFYRLKPSR</sequence>
<dbReference type="InterPro" id="IPR006680">
    <property type="entry name" value="Amidohydro-rel"/>
</dbReference>
<dbReference type="RefSeq" id="WP_354557301.1">
    <property type="nucleotide sequence ID" value="NZ_JBEPMB010000005.1"/>
</dbReference>
<dbReference type="GO" id="GO:0016787">
    <property type="term" value="F:hydrolase activity"/>
    <property type="evidence" value="ECO:0007669"/>
    <property type="project" value="UniProtKB-KW"/>
</dbReference>
<comment type="caution">
    <text evidence="3">The sequence shown here is derived from an EMBL/GenBank/DDBJ whole genome shotgun (WGS) entry which is preliminary data.</text>
</comment>
<proteinExistence type="inferred from homology"/>
<keyword evidence="4" id="KW-1185">Reference proteome</keyword>
<dbReference type="Proteomes" id="UP001549047">
    <property type="component" value="Unassembled WGS sequence"/>
</dbReference>
<organism evidence="3 4">
    <name type="scientific">Rhizobium aquaticum</name>
    <dbReference type="NCBI Taxonomy" id="1549636"/>
    <lineage>
        <taxon>Bacteria</taxon>
        <taxon>Pseudomonadati</taxon>
        <taxon>Pseudomonadota</taxon>
        <taxon>Alphaproteobacteria</taxon>
        <taxon>Hyphomicrobiales</taxon>
        <taxon>Rhizobiaceae</taxon>
        <taxon>Rhizobium/Agrobacterium group</taxon>
        <taxon>Rhizobium</taxon>
    </lineage>
</organism>
<dbReference type="InterPro" id="IPR032466">
    <property type="entry name" value="Metal_Hydrolase"/>
</dbReference>